<feature type="transmembrane region" description="Helical" evidence="7">
    <location>
        <begin position="239"/>
        <end position="259"/>
    </location>
</feature>
<accession>A0A9D2NEJ6</accession>
<dbReference type="CDD" id="cd06261">
    <property type="entry name" value="TM_PBP2"/>
    <property type="match status" value="1"/>
</dbReference>
<keyword evidence="6 7" id="KW-0472">Membrane</keyword>
<sequence length="274" mass="30908">MKKIRISHIFIYILLILLAFICIVPFYIMLINSTHSTNELYTGLSLLPGKYLIENIRNMNERVNMLRGFLNSFIIAVSSTALSIYFGTMTAFGLFEYKFKLKRVIYTILMVSLMVPGQLGIIGLFKLCNGLNLLNTYWPIILPSIANASTIFFVLQYLESSMSEELFDSARIDGAGEVRIFHSFVLPLSKPALSTMCIFNFVSYWNNFFNPMILLFNDDKFTVPLLINNLNNGMLQDLGAKYAAIAVSIVPIIIVYCFISKSLTKGMMAGAIKS</sequence>
<dbReference type="Pfam" id="PF00528">
    <property type="entry name" value="BPD_transp_1"/>
    <property type="match status" value="1"/>
</dbReference>
<name>A0A9D2NEJ6_9FIRM</name>
<feature type="transmembrane region" description="Helical" evidence="7">
    <location>
        <begin position="104"/>
        <end position="125"/>
    </location>
</feature>
<dbReference type="Proteomes" id="UP000823891">
    <property type="component" value="Unassembled WGS sequence"/>
</dbReference>
<evidence type="ECO:0000256" key="7">
    <source>
        <dbReference type="RuleBase" id="RU363032"/>
    </source>
</evidence>
<dbReference type="SUPFAM" id="SSF161098">
    <property type="entry name" value="MetI-like"/>
    <property type="match status" value="1"/>
</dbReference>
<feature type="transmembrane region" description="Helical" evidence="7">
    <location>
        <begin position="137"/>
        <end position="158"/>
    </location>
</feature>
<proteinExistence type="inferred from homology"/>
<dbReference type="AlphaFoldDB" id="A0A9D2NEJ6"/>
<evidence type="ECO:0000259" key="8">
    <source>
        <dbReference type="PROSITE" id="PS50928"/>
    </source>
</evidence>
<organism evidence="9 10">
    <name type="scientific">Candidatus Eisenbergiella merdavium</name>
    <dbReference type="NCBI Taxonomy" id="2838551"/>
    <lineage>
        <taxon>Bacteria</taxon>
        <taxon>Bacillati</taxon>
        <taxon>Bacillota</taxon>
        <taxon>Clostridia</taxon>
        <taxon>Lachnospirales</taxon>
        <taxon>Lachnospiraceae</taxon>
        <taxon>Eisenbergiella</taxon>
    </lineage>
</organism>
<feature type="transmembrane region" description="Helical" evidence="7">
    <location>
        <begin position="179"/>
        <end position="202"/>
    </location>
</feature>
<keyword evidence="2 7" id="KW-0813">Transport</keyword>
<evidence type="ECO:0000256" key="6">
    <source>
        <dbReference type="ARBA" id="ARBA00023136"/>
    </source>
</evidence>
<evidence type="ECO:0000256" key="3">
    <source>
        <dbReference type="ARBA" id="ARBA00022475"/>
    </source>
</evidence>
<keyword evidence="5 7" id="KW-1133">Transmembrane helix</keyword>
<dbReference type="GO" id="GO:0005886">
    <property type="term" value="C:plasma membrane"/>
    <property type="evidence" value="ECO:0007669"/>
    <property type="project" value="UniProtKB-SubCell"/>
</dbReference>
<dbReference type="PROSITE" id="PS50928">
    <property type="entry name" value="ABC_TM1"/>
    <property type="match status" value="1"/>
</dbReference>
<keyword evidence="4 7" id="KW-0812">Transmembrane</keyword>
<evidence type="ECO:0000256" key="4">
    <source>
        <dbReference type="ARBA" id="ARBA00022692"/>
    </source>
</evidence>
<reference evidence="9" key="2">
    <citation type="submission" date="2021-04" db="EMBL/GenBank/DDBJ databases">
        <authorList>
            <person name="Gilroy R."/>
        </authorList>
    </citation>
    <scope>NUCLEOTIDE SEQUENCE</scope>
    <source>
        <strain evidence="9">USAMLcec2-132</strain>
    </source>
</reference>
<protein>
    <submittedName>
        <fullName evidence="9">Carbohydrate ABC transporter permease</fullName>
    </submittedName>
</protein>
<feature type="transmembrane region" description="Helical" evidence="7">
    <location>
        <begin position="69"/>
        <end position="92"/>
    </location>
</feature>
<comment type="similarity">
    <text evidence="7">Belongs to the binding-protein-dependent transport system permease family.</text>
</comment>
<dbReference type="InterPro" id="IPR000515">
    <property type="entry name" value="MetI-like"/>
</dbReference>
<dbReference type="Gene3D" id="1.10.3720.10">
    <property type="entry name" value="MetI-like"/>
    <property type="match status" value="1"/>
</dbReference>
<evidence type="ECO:0000313" key="9">
    <source>
        <dbReference type="EMBL" id="HJC22570.1"/>
    </source>
</evidence>
<keyword evidence="3" id="KW-1003">Cell membrane</keyword>
<evidence type="ECO:0000313" key="10">
    <source>
        <dbReference type="Proteomes" id="UP000823891"/>
    </source>
</evidence>
<evidence type="ECO:0000256" key="1">
    <source>
        <dbReference type="ARBA" id="ARBA00004651"/>
    </source>
</evidence>
<dbReference type="PANTHER" id="PTHR43744:SF2">
    <property type="entry name" value="ARABINOOLIGOSACCHARIDES TRANSPORT SYSTEM PERMEASE PROTEIN ARAQ"/>
    <property type="match status" value="1"/>
</dbReference>
<reference evidence="9" key="1">
    <citation type="journal article" date="2021" name="PeerJ">
        <title>Extensive microbial diversity within the chicken gut microbiome revealed by metagenomics and culture.</title>
        <authorList>
            <person name="Gilroy R."/>
            <person name="Ravi A."/>
            <person name="Getino M."/>
            <person name="Pursley I."/>
            <person name="Horton D.L."/>
            <person name="Alikhan N.F."/>
            <person name="Baker D."/>
            <person name="Gharbi K."/>
            <person name="Hall N."/>
            <person name="Watson M."/>
            <person name="Adriaenssens E.M."/>
            <person name="Foster-Nyarko E."/>
            <person name="Jarju S."/>
            <person name="Secka A."/>
            <person name="Antonio M."/>
            <person name="Oren A."/>
            <person name="Chaudhuri R.R."/>
            <person name="La Ragione R."/>
            <person name="Hildebrand F."/>
            <person name="Pallen M.J."/>
        </authorList>
    </citation>
    <scope>NUCLEOTIDE SEQUENCE</scope>
    <source>
        <strain evidence="9">USAMLcec2-132</strain>
    </source>
</reference>
<evidence type="ECO:0000256" key="2">
    <source>
        <dbReference type="ARBA" id="ARBA00022448"/>
    </source>
</evidence>
<feature type="domain" description="ABC transmembrane type-1" evidence="8">
    <location>
        <begin position="69"/>
        <end position="260"/>
    </location>
</feature>
<dbReference type="GO" id="GO:0055085">
    <property type="term" value="P:transmembrane transport"/>
    <property type="evidence" value="ECO:0007669"/>
    <property type="project" value="InterPro"/>
</dbReference>
<comment type="caution">
    <text evidence="9">The sequence shown here is derived from an EMBL/GenBank/DDBJ whole genome shotgun (WGS) entry which is preliminary data.</text>
</comment>
<evidence type="ECO:0000256" key="5">
    <source>
        <dbReference type="ARBA" id="ARBA00022989"/>
    </source>
</evidence>
<dbReference type="InterPro" id="IPR035906">
    <property type="entry name" value="MetI-like_sf"/>
</dbReference>
<feature type="transmembrane region" description="Helical" evidence="7">
    <location>
        <begin position="9"/>
        <end position="30"/>
    </location>
</feature>
<comment type="subcellular location">
    <subcellularLocation>
        <location evidence="1 7">Cell membrane</location>
        <topology evidence="1 7">Multi-pass membrane protein</topology>
    </subcellularLocation>
</comment>
<dbReference type="PANTHER" id="PTHR43744">
    <property type="entry name" value="ABC TRANSPORTER PERMEASE PROTEIN MG189-RELATED-RELATED"/>
    <property type="match status" value="1"/>
</dbReference>
<dbReference type="EMBL" id="DWWS01000013">
    <property type="protein sequence ID" value="HJC22570.1"/>
    <property type="molecule type" value="Genomic_DNA"/>
</dbReference>
<gene>
    <name evidence="9" type="ORF">H9761_02555</name>
</gene>